<accession>A0A2N5SEI1</accession>
<feature type="compositionally biased region" description="Polar residues" evidence="1">
    <location>
        <begin position="40"/>
        <end position="50"/>
    </location>
</feature>
<proteinExistence type="predicted"/>
<feature type="transmembrane region" description="Helical" evidence="2">
    <location>
        <begin position="171"/>
        <end position="194"/>
    </location>
</feature>
<feature type="region of interest" description="Disordered" evidence="1">
    <location>
        <begin position="1"/>
        <end position="117"/>
    </location>
</feature>
<keyword evidence="4" id="KW-1185">Reference proteome</keyword>
<reference evidence="3 4" key="1">
    <citation type="submission" date="2017-11" db="EMBL/GenBank/DDBJ databases">
        <title>De novo assembly and phasing of dikaryotic genomes from two isolates of Puccinia coronata f. sp. avenae, the causal agent of oat crown rust.</title>
        <authorList>
            <person name="Miller M.E."/>
            <person name="Zhang Y."/>
            <person name="Omidvar V."/>
            <person name="Sperschneider J."/>
            <person name="Schwessinger B."/>
            <person name="Raley C."/>
            <person name="Palmer J.M."/>
            <person name="Garnica D."/>
            <person name="Upadhyaya N."/>
            <person name="Rathjen J."/>
            <person name="Taylor J.M."/>
            <person name="Park R.F."/>
            <person name="Dodds P.N."/>
            <person name="Hirsch C.D."/>
            <person name="Kianian S.F."/>
            <person name="Figueroa M."/>
        </authorList>
    </citation>
    <scope>NUCLEOTIDE SEQUENCE [LARGE SCALE GENOMIC DNA]</scope>
    <source>
        <strain evidence="3">12NC29</strain>
    </source>
</reference>
<sequence>MNVTSSDRDLFNLHLSPNLDSSEAFHDDQSSGKTFEILNPPSSDQKSENPFESGDISDEKRALDLFNSDKSVIEPPKDQHGPAYLSYSPGFDERPCTARSSSYTPKDGKHNSHRESRRFYMEEDSEFHTEMDDGSDQHGVYDDDDDWEESALKKKKRFKSLCCHSFSIRGMLNMSAVIILALGLIIIFGVLPIFTYRSLHLQTAPLRGSGDALGSVDDSNTLRHTATRRGFHGSSNVTSLVSDELPIVEKSPQPAIKSVSKFVHHLNQWEDHAGKNFKGRPILRVEEGTSGRRILVF</sequence>
<dbReference type="Proteomes" id="UP000235388">
    <property type="component" value="Unassembled WGS sequence"/>
</dbReference>
<evidence type="ECO:0000313" key="4">
    <source>
        <dbReference type="Proteomes" id="UP000235388"/>
    </source>
</evidence>
<name>A0A2N5SEI1_9BASI</name>
<evidence type="ECO:0000313" key="3">
    <source>
        <dbReference type="EMBL" id="PLW11624.1"/>
    </source>
</evidence>
<comment type="caution">
    <text evidence="3">The sequence shown here is derived from an EMBL/GenBank/DDBJ whole genome shotgun (WGS) entry which is preliminary data.</text>
</comment>
<keyword evidence="2" id="KW-1133">Transmembrane helix</keyword>
<dbReference type="EMBL" id="PGCJ01001012">
    <property type="protein sequence ID" value="PLW11624.1"/>
    <property type="molecule type" value="Genomic_DNA"/>
</dbReference>
<dbReference type="AlphaFoldDB" id="A0A2N5SEI1"/>
<feature type="compositionally biased region" description="Basic and acidic residues" evidence="1">
    <location>
        <begin position="1"/>
        <end position="11"/>
    </location>
</feature>
<protein>
    <submittedName>
        <fullName evidence="3">Uncharacterized protein</fullName>
    </submittedName>
</protein>
<keyword evidence="2" id="KW-0812">Transmembrane</keyword>
<feature type="compositionally biased region" description="Basic and acidic residues" evidence="1">
    <location>
        <begin position="106"/>
        <end position="117"/>
    </location>
</feature>
<gene>
    <name evidence="3" type="ORF">PCANC_27423</name>
</gene>
<evidence type="ECO:0000256" key="2">
    <source>
        <dbReference type="SAM" id="Phobius"/>
    </source>
</evidence>
<organism evidence="3 4">
    <name type="scientific">Puccinia coronata f. sp. avenae</name>
    <dbReference type="NCBI Taxonomy" id="200324"/>
    <lineage>
        <taxon>Eukaryota</taxon>
        <taxon>Fungi</taxon>
        <taxon>Dikarya</taxon>
        <taxon>Basidiomycota</taxon>
        <taxon>Pucciniomycotina</taxon>
        <taxon>Pucciniomycetes</taxon>
        <taxon>Pucciniales</taxon>
        <taxon>Pucciniaceae</taxon>
        <taxon>Puccinia</taxon>
    </lineage>
</organism>
<dbReference type="OrthoDB" id="2498723at2759"/>
<keyword evidence="2" id="KW-0472">Membrane</keyword>
<evidence type="ECO:0000256" key="1">
    <source>
        <dbReference type="SAM" id="MobiDB-lite"/>
    </source>
</evidence>
<feature type="compositionally biased region" description="Basic and acidic residues" evidence="1">
    <location>
        <begin position="71"/>
        <end position="80"/>
    </location>
</feature>